<protein>
    <submittedName>
        <fullName evidence="1">NADH dehydrogenase</fullName>
    </submittedName>
</protein>
<evidence type="ECO:0000313" key="2">
    <source>
        <dbReference type="Proteomes" id="UP000093925"/>
    </source>
</evidence>
<dbReference type="AlphaFoldDB" id="A0A1A3L0K9"/>
<name>A0A1A3L0K9_MYCAS</name>
<organism evidence="1 2">
    <name type="scientific">Mycobacterium asiaticum</name>
    <dbReference type="NCBI Taxonomy" id="1790"/>
    <lineage>
        <taxon>Bacteria</taxon>
        <taxon>Bacillati</taxon>
        <taxon>Actinomycetota</taxon>
        <taxon>Actinomycetes</taxon>
        <taxon>Mycobacteriales</taxon>
        <taxon>Mycobacteriaceae</taxon>
        <taxon>Mycobacterium</taxon>
    </lineage>
</organism>
<comment type="caution">
    <text evidence="1">The sequence shown here is derived from an EMBL/GenBank/DDBJ whole genome shotgun (WGS) entry which is preliminary data.</text>
</comment>
<proteinExistence type="predicted"/>
<reference evidence="1 2" key="1">
    <citation type="submission" date="2016-06" db="EMBL/GenBank/DDBJ databases">
        <authorList>
            <person name="Kjaerup R.B."/>
            <person name="Dalgaard T.S."/>
            <person name="Juul-Madsen H.R."/>
        </authorList>
    </citation>
    <scope>NUCLEOTIDE SEQUENCE [LARGE SCALE GENOMIC DNA]</scope>
    <source>
        <strain evidence="1 2">1276495.2</strain>
    </source>
</reference>
<dbReference type="Proteomes" id="UP000093925">
    <property type="component" value="Unassembled WGS sequence"/>
</dbReference>
<gene>
    <name evidence="1" type="ORF">A5640_23450</name>
</gene>
<sequence>MLPEPGCGALAEGRRRTNLSLFSRVITLAEQLNRGQVKQLTLTGRELAWRVRELESINRFSDIEFSVFSQFGDDGIIQWLIHRLHGLPETFVEFGVESYQEANTRFLLVNDNWRGLVMDGSRQNIDAIRRDEISWRHDLQSTCAFVTAENIDELLREHGFAGDIGLLNIDIDGNDYWVWRAVTAVRPAIAIIEYNSVFGVDRSITVPYDVNFRRGQPFSVLYCGASLPALCDLAQSKGYDFVGSNSAGNNAYFVRSDLSHGLKPLTAAEGYVMSRFAESRDSRGRLTYLRGESRLASLRGLPIVNTRTGTTEEL</sequence>
<accession>A0A1A3L0K9</accession>
<evidence type="ECO:0000313" key="1">
    <source>
        <dbReference type="EMBL" id="OBJ90780.1"/>
    </source>
</evidence>
<dbReference type="EMBL" id="LZLM01000005">
    <property type="protein sequence ID" value="OBJ90780.1"/>
    <property type="molecule type" value="Genomic_DNA"/>
</dbReference>